<dbReference type="KEGG" id="pic:PICST_41366"/>
<organism evidence="5 6">
    <name type="scientific">Scheffersomyces stipitis (strain ATCC 58785 / CBS 6054 / NBRC 10063 / NRRL Y-11545)</name>
    <name type="common">Yeast</name>
    <name type="synonym">Pichia stipitis</name>
    <dbReference type="NCBI Taxonomy" id="322104"/>
    <lineage>
        <taxon>Eukaryota</taxon>
        <taxon>Fungi</taxon>
        <taxon>Dikarya</taxon>
        <taxon>Ascomycota</taxon>
        <taxon>Saccharomycotina</taxon>
        <taxon>Pichiomycetes</taxon>
        <taxon>Debaryomycetaceae</taxon>
        <taxon>Scheffersomyces</taxon>
    </lineage>
</organism>
<evidence type="ECO:0000256" key="2">
    <source>
        <dbReference type="ARBA" id="ARBA00022490"/>
    </source>
</evidence>
<dbReference type="STRING" id="322104.A3LNR2"/>
<dbReference type="OMA" id="MKNNIDL"/>
<dbReference type="GO" id="GO:0005737">
    <property type="term" value="C:cytoplasm"/>
    <property type="evidence" value="ECO:0007669"/>
    <property type="project" value="UniProtKB-SubCell"/>
</dbReference>
<dbReference type="Proteomes" id="UP000002258">
    <property type="component" value="Chromosome 2"/>
</dbReference>
<keyword evidence="3" id="KW-0175">Coiled coil</keyword>
<dbReference type="InterPro" id="IPR028133">
    <property type="entry name" value="Dynamitin"/>
</dbReference>
<evidence type="ECO:0000256" key="4">
    <source>
        <dbReference type="SAM" id="MobiDB-lite"/>
    </source>
</evidence>
<proteinExistence type="predicted"/>
<evidence type="ECO:0000313" key="6">
    <source>
        <dbReference type="Proteomes" id="UP000002258"/>
    </source>
</evidence>
<dbReference type="RefSeq" id="XP_001382936.2">
    <property type="nucleotide sequence ID" value="XM_001382899.1"/>
</dbReference>
<dbReference type="InParanoid" id="A3LNR2"/>
<dbReference type="GeneID" id="4836678"/>
<dbReference type="AlphaFoldDB" id="A3LNR2"/>
<name>A3LNR2_PICST</name>
<keyword evidence="2" id="KW-0963">Cytoplasm</keyword>
<dbReference type="GO" id="GO:0005869">
    <property type="term" value="C:dynactin complex"/>
    <property type="evidence" value="ECO:0007669"/>
    <property type="project" value="InterPro"/>
</dbReference>
<dbReference type="Pfam" id="PF04912">
    <property type="entry name" value="Dynamitin"/>
    <property type="match status" value="1"/>
</dbReference>
<sequence length="400" mass="44967">MEKYHDLPDIDTNAPDVFETSDVESDLELSHHHSESSPTLEEDDSEIKHQQLNAETARTRFSHSSLVPQDGADFSGSVSYPKLGKSGYLIETTVETRQQKLARIARELEELKQEGENDVEKIFSENVDGLQTQLQEVLEKTVSGSNSKIRQLDVYSQRINHLFEAISSNIIKGEVYEKSAPQNEASFQKSSTSTSPSEILSLENRINELEKLIGVDMVQSLSSKPTGTTASLQSYVNDLSRKINIVHNPEYHIAAVKSEVESLIAKMDELETKRRIAEIRETTLGKPQQSISESTPLQKKIDDLYKNLPEFERANKLVPSVISRLKSLSVVHSDLAGCTQTVGELDSILGDLRDDMKRWDDSLNDVNAKIDNYETIFGENRKVVTAQIEELESKIDKVFK</sequence>
<comment type="subcellular location">
    <subcellularLocation>
        <location evidence="1">Cytoplasm</location>
    </subcellularLocation>
</comment>
<reference evidence="5 6" key="1">
    <citation type="journal article" date="2007" name="Nat. Biotechnol.">
        <title>Genome sequence of the lignocellulose-bioconverting and xylose-fermenting yeast Pichia stipitis.</title>
        <authorList>
            <person name="Jeffries T.W."/>
            <person name="Grigoriev I.V."/>
            <person name="Grimwood J."/>
            <person name="Laplaza J.M."/>
            <person name="Aerts A."/>
            <person name="Salamov A."/>
            <person name="Schmutz J."/>
            <person name="Lindquist E."/>
            <person name="Dehal P."/>
            <person name="Shapiro H."/>
            <person name="Jin Y.S."/>
            <person name="Passoth V."/>
            <person name="Richardson P.M."/>
        </authorList>
    </citation>
    <scope>NUCLEOTIDE SEQUENCE [LARGE SCALE GENOMIC DNA]</scope>
    <source>
        <strain evidence="6">ATCC 58785 / CBS 6054 / NBRC 10063 / NRRL Y-11545</strain>
    </source>
</reference>
<feature type="region of interest" description="Disordered" evidence="4">
    <location>
        <begin position="1"/>
        <end position="47"/>
    </location>
</feature>
<protein>
    <submittedName>
        <fullName evidence="5">Uncharacterized protein</fullName>
    </submittedName>
</protein>
<dbReference type="eggNOG" id="ENOG502S656">
    <property type="taxonomic scope" value="Eukaryota"/>
</dbReference>
<dbReference type="EMBL" id="CP000496">
    <property type="protein sequence ID" value="ABN64907.2"/>
    <property type="molecule type" value="Genomic_DNA"/>
</dbReference>
<dbReference type="GO" id="GO:0007017">
    <property type="term" value="P:microtubule-based process"/>
    <property type="evidence" value="ECO:0007669"/>
    <property type="project" value="InterPro"/>
</dbReference>
<evidence type="ECO:0000256" key="1">
    <source>
        <dbReference type="ARBA" id="ARBA00004496"/>
    </source>
</evidence>
<keyword evidence="6" id="KW-1185">Reference proteome</keyword>
<evidence type="ECO:0000256" key="3">
    <source>
        <dbReference type="SAM" id="Coils"/>
    </source>
</evidence>
<dbReference type="PANTHER" id="PTHR15346">
    <property type="entry name" value="DYNACTIN SUBUNIT"/>
    <property type="match status" value="1"/>
</dbReference>
<feature type="coiled-coil region" evidence="3">
    <location>
        <begin position="253"/>
        <end position="280"/>
    </location>
</feature>
<feature type="coiled-coil region" evidence="3">
    <location>
        <begin position="94"/>
        <end position="125"/>
    </location>
</feature>
<evidence type="ECO:0000313" key="5">
    <source>
        <dbReference type="EMBL" id="ABN64907.2"/>
    </source>
</evidence>
<dbReference type="OrthoDB" id="4977at2759"/>
<dbReference type="FunCoup" id="A3LNR2">
    <property type="interactions" value="75"/>
</dbReference>
<gene>
    <name evidence="5" type="ORF">PICST_41366</name>
</gene>
<dbReference type="HOGENOM" id="CLU_057740_0_0_1"/>
<accession>A3LNR2</accession>